<gene>
    <name evidence="10" type="ORF">Plil01_000365800</name>
</gene>
<dbReference type="Pfam" id="PF02037">
    <property type="entry name" value="SAP"/>
    <property type="match status" value="1"/>
</dbReference>
<feature type="compositionally biased region" description="Polar residues" evidence="8">
    <location>
        <begin position="686"/>
        <end position="709"/>
    </location>
</feature>
<evidence type="ECO:0000256" key="4">
    <source>
        <dbReference type="ARBA" id="ARBA00022490"/>
    </source>
</evidence>
<comment type="similarity">
    <text evidence="3">Belongs to the INCENP family.</text>
</comment>
<evidence type="ECO:0000259" key="9">
    <source>
        <dbReference type="PROSITE" id="PS50800"/>
    </source>
</evidence>
<feature type="compositionally biased region" description="Basic residues" evidence="8">
    <location>
        <begin position="1012"/>
        <end position="1021"/>
    </location>
</feature>
<feature type="region of interest" description="Disordered" evidence="8">
    <location>
        <begin position="818"/>
        <end position="1021"/>
    </location>
</feature>
<feature type="compositionally biased region" description="Polar residues" evidence="8">
    <location>
        <begin position="399"/>
        <end position="419"/>
    </location>
</feature>
<feature type="compositionally biased region" description="Low complexity" evidence="8">
    <location>
        <begin position="555"/>
        <end position="572"/>
    </location>
</feature>
<feature type="region of interest" description="Disordered" evidence="8">
    <location>
        <begin position="658"/>
        <end position="709"/>
    </location>
</feature>
<feature type="compositionally biased region" description="Basic and acidic residues" evidence="8">
    <location>
        <begin position="671"/>
        <end position="685"/>
    </location>
</feature>
<dbReference type="GO" id="GO:0005634">
    <property type="term" value="C:nucleus"/>
    <property type="evidence" value="ECO:0007669"/>
    <property type="project" value="UniProtKB-SubCell"/>
</dbReference>
<dbReference type="InterPro" id="IPR003034">
    <property type="entry name" value="SAP_dom"/>
</dbReference>
<feature type="compositionally biased region" description="Polar residues" evidence="8">
    <location>
        <begin position="220"/>
        <end position="237"/>
    </location>
</feature>
<keyword evidence="11" id="KW-1185">Reference proteome</keyword>
<evidence type="ECO:0000313" key="10">
    <source>
        <dbReference type="EMBL" id="GMF13151.1"/>
    </source>
</evidence>
<evidence type="ECO:0000313" key="11">
    <source>
        <dbReference type="Proteomes" id="UP001165083"/>
    </source>
</evidence>
<dbReference type="InterPro" id="IPR005635">
    <property type="entry name" value="Inner_centromere_prot_ARK-bd"/>
</dbReference>
<evidence type="ECO:0000256" key="8">
    <source>
        <dbReference type="SAM" id="MobiDB-lite"/>
    </source>
</evidence>
<evidence type="ECO:0000256" key="1">
    <source>
        <dbReference type="ARBA" id="ARBA00004123"/>
    </source>
</evidence>
<dbReference type="Pfam" id="PF03941">
    <property type="entry name" value="INCENP_ARK-bind"/>
    <property type="match status" value="1"/>
</dbReference>
<dbReference type="EMBL" id="BSXW01000144">
    <property type="protein sequence ID" value="GMF13151.1"/>
    <property type="molecule type" value="Genomic_DNA"/>
</dbReference>
<feature type="region of interest" description="Disordered" evidence="8">
    <location>
        <begin position="375"/>
        <end position="485"/>
    </location>
</feature>
<keyword evidence="6" id="KW-0206">Cytoskeleton</keyword>
<feature type="domain" description="SAP" evidence="9">
    <location>
        <begin position="142"/>
        <end position="176"/>
    </location>
</feature>
<organism evidence="10 11">
    <name type="scientific">Phytophthora lilii</name>
    <dbReference type="NCBI Taxonomy" id="2077276"/>
    <lineage>
        <taxon>Eukaryota</taxon>
        <taxon>Sar</taxon>
        <taxon>Stramenopiles</taxon>
        <taxon>Oomycota</taxon>
        <taxon>Peronosporomycetes</taxon>
        <taxon>Peronosporales</taxon>
        <taxon>Peronosporaceae</taxon>
        <taxon>Phytophthora</taxon>
    </lineage>
</organism>
<accession>A0A9W6TIA6</accession>
<feature type="compositionally biased region" description="Basic and acidic residues" evidence="8">
    <location>
        <begin position="473"/>
        <end position="485"/>
    </location>
</feature>
<keyword evidence="4" id="KW-0963">Cytoplasm</keyword>
<keyword evidence="7" id="KW-0539">Nucleus</keyword>
<evidence type="ECO:0000256" key="5">
    <source>
        <dbReference type="ARBA" id="ARBA00022829"/>
    </source>
</evidence>
<dbReference type="SUPFAM" id="SSF68906">
    <property type="entry name" value="SAP domain"/>
    <property type="match status" value="1"/>
</dbReference>
<dbReference type="SMART" id="SM00513">
    <property type="entry name" value="SAP"/>
    <property type="match status" value="1"/>
</dbReference>
<feature type="region of interest" description="Disordered" evidence="8">
    <location>
        <begin position="179"/>
        <end position="333"/>
    </location>
</feature>
<dbReference type="GO" id="GO:0007059">
    <property type="term" value="P:chromosome segregation"/>
    <property type="evidence" value="ECO:0007669"/>
    <property type="project" value="UniProtKB-KW"/>
</dbReference>
<feature type="compositionally biased region" description="Polar residues" evidence="8">
    <location>
        <begin position="303"/>
        <end position="313"/>
    </location>
</feature>
<dbReference type="PROSITE" id="PS50800">
    <property type="entry name" value="SAP"/>
    <property type="match status" value="1"/>
</dbReference>
<feature type="compositionally biased region" description="Basic and acidic residues" evidence="8">
    <location>
        <begin position="831"/>
        <end position="884"/>
    </location>
</feature>
<dbReference type="InterPro" id="IPR036361">
    <property type="entry name" value="SAP_dom_sf"/>
</dbReference>
<evidence type="ECO:0000256" key="7">
    <source>
        <dbReference type="ARBA" id="ARBA00023242"/>
    </source>
</evidence>
<feature type="compositionally biased region" description="Basic and acidic residues" evidence="8">
    <location>
        <begin position="195"/>
        <end position="205"/>
    </location>
</feature>
<feature type="region of interest" description="Disordered" evidence="8">
    <location>
        <begin position="92"/>
        <end position="137"/>
    </location>
</feature>
<keyword evidence="5" id="KW-0159">Chromosome partition</keyword>
<dbReference type="GO" id="GO:0005819">
    <property type="term" value="C:spindle"/>
    <property type="evidence" value="ECO:0007669"/>
    <property type="project" value="UniProtKB-SubCell"/>
</dbReference>
<feature type="region of interest" description="Disordered" evidence="8">
    <location>
        <begin position="527"/>
        <end position="600"/>
    </location>
</feature>
<feature type="compositionally biased region" description="Low complexity" evidence="8">
    <location>
        <begin position="949"/>
        <end position="978"/>
    </location>
</feature>
<feature type="compositionally biased region" description="Basic and acidic residues" evidence="8">
    <location>
        <begin position="314"/>
        <end position="327"/>
    </location>
</feature>
<feature type="compositionally biased region" description="Acidic residues" evidence="8">
    <location>
        <begin position="248"/>
        <end position="259"/>
    </location>
</feature>
<feature type="compositionally biased region" description="Polar residues" evidence="8">
    <location>
        <begin position="445"/>
        <end position="459"/>
    </location>
</feature>
<dbReference type="Gene3D" id="1.10.720.30">
    <property type="entry name" value="SAP domain"/>
    <property type="match status" value="1"/>
</dbReference>
<evidence type="ECO:0000256" key="3">
    <source>
        <dbReference type="ARBA" id="ARBA00010042"/>
    </source>
</evidence>
<comment type="caution">
    <text evidence="10">The sequence shown here is derived from an EMBL/GenBank/DDBJ whole genome shotgun (WGS) entry which is preliminary data.</text>
</comment>
<protein>
    <submittedName>
        <fullName evidence="10">Unnamed protein product</fullName>
    </submittedName>
</protein>
<dbReference type="OrthoDB" id="6123at2759"/>
<dbReference type="PANTHER" id="PTHR13142">
    <property type="entry name" value="INNER CENTROMERE PROTEIN"/>
    <property type="match status" value="1"/>
</dbReference>
<feature type="compositionally biased region" description="Basic and acidic residues" evidence="8">
    <location>
        <begin position="260"/>
        <end position="273"/>
    </location>
</feature>
<evidence type="ECO:0000256" key="2">
    <source>
        <dbReference type="ARBA" id="ARBA00004186"/>
    </source>
</evidence>
<feature type="compositionally biased region" description="Basic and acidic residues" evidence="8">
    <location>
        <begin position="117"/>
        <end position="126"/>
    </location>
</feature>
<dbReference type="AlphaFoldDB" id="A0A9W6TIA6"/>
<proteinExistence type="inferred from homology"/>
<name>A0A9W6TIA6_9STRA</name>
<dbReference type="Proteomes" id="UP001165083">
    <property type="component" value="Unassembled WGS sequence"/>
</dbReference>
<comment type="subcellular location">
    <subcellularLocation>
        <location evidence="2">Cytoplasm</location>
        <location evidence="2">Cytoskeleton</location>
        <location evidence="2">Spindle</location>
    </subcellularLocation>
    <subcellularLocation>
        <location evidence="1">Nucleus</location>
    </subcellularLocation>
</comment>
<feature type="compositionally biased region" description="Polar residues" evidence="8">
    <location>
        <begin position="886"/>
        <end position="902"/>
    </location>
</feature>
<reference evidence="10" key="1">
    <citation type="submission" date="2023-04" db="EMBL/GenBank/DDBJ databases">
        <title>Phytophthora lilii NBRC 32176.</title>
        <authorList>
            <person name="Ichikawa N."/>
            <person name="Sato H."/>
            <person name="Tonouchi N."/>
        </authorList>
    </citation>
    <scope>NUCLEOTIDE SEQUENCE</scope>
    <source>
        <strain evidence="10">NBRC 32176</strain>
    </source>
</reference>
<evidence type="ECO:0000256" key="6">
    <source>
        <dbReference type="ARBA" id="ARBA00023212"/>
    </source>
</evidence>
<feature type="compositionally biased region" description="Polar residues" evidence="8">
    <location>
        <begin position="527"/>
        <end position="543"/>
    </location>
</feature>
<sequence length="1100" mass="120599">MGDAVLHVRGRLRGLARDNWAALEQQHARNVSQLRAELAKISRSLELKARFEACEPAAAPFPRCLGAQCGASGGGNSLLDVDVARRELEDALEPPRPAKKRKLEPEKPSRLSTKLRARADGAPDARKNRKRGRPSQALLQDPAKLKVAELRSELKKRGLRTSGLKAVLFDRLLDALEEEQKEDQHLPDVQEEDDTTGKSLEHAIVVDDGDEEDEIVRESVGSNKSQRSYARSQSTSPKAAVENATDGNDVDVAQEDEEKAPDRSPEQPETHDGEELDAEQGVRTKETPVEEMETADTAVETEPANSEQPTLSTKTDDDAHNSKRDVEFTISSGAEDLITHDDMKLTRKSMQLNGKSELSSPLAWKRKSILRKASSLAPGTRGLSRKVSFAPTDKVDTIVESSQTDSTQPDPSPEKSNLSIDAHTPIAESKTTRSDSIPEAGVNAKSVSTPEAPVSSTSPVDLPAQIIPENETEEQRKKREFEESVQREAQKLRMAAKLSAQKRLEEAKASKAFWAKRDQLRLKLRASSTVAKTSTTHTPTPLSDNPAFDRLSLPTSETSTATDSASVASAESMHSTKSASKDDRQTQQMMSTPQLDAEEAKDHDFMQSVIRHHEIEDISNVSSAFESTLHEAKDTRSTHSSVVEKDQGERLLAHRLHDKSADTSIPATAATHKDGDRTAENDRHQPQSSFTPAVSSLNEGGVVSSSNTSELHGIDTFAKRNRSDSLSSTVSSIPEPSVIERALKSGSSTNANGTRKPIANLVSGLHSFTTLMAKDSSHDSSSVRSAPVVNSLKLAEKSRALEEKKRLEKEKRKAILKKKMEEHKKAAALKEQAEKDAEAKREQERLNERKKREAELARKRQQKLKEMRAGIEKKRAMMAAEKKASHASNAALTSKPSATSSSHYKHRGLASVSEAPQPNAKAASSKTIQKPVSKLLPKPVSKPALVSQPASKPMTKPTTTPMAKPAPEPLLASPAPAKQAPISHSPEIVNYEMSDNANSSDGDSSDSDSERHGKKKVPKWAQKHHLNKILHAQFGKNAVDPSPAIFQDFVDTCNLEAIFEPTDIRKKKKFARRTSSGNWLADRPTARDRALYQRDMGYDR</sequence>
<dbReference type="PANTHER" id="PTHR13142:SF1">
    <property type="entry name" value="INNER CENTROMERE PROTEIN"/>
    <property type="match status" value="1"/>
</dbReference>